<dbReference type="PIRSF" id="PIRSF005719">
    <property type="entry name" value="SMC"/>
    <property type="match status" value="1"/>
</dbReference>
<dbReference type="NCBIfam" id="TIGR02168">
    <property type="entry name" value="SMC_prok_B"/>
    <property type="match status" value="1"/>
</dbReference>
<dbReference type="InterPro" id="IPR010935">
    <property type="entry name" value="SMC_hinge"/>
</dbReference>
<comment type="subunit">
    <text evidence="6">Homodimer.</text>
</comment>
<comment type="domain">
    <text evidence="6">Contains large globular domains required for ATP hydrolysis at each terminus and a third globular domain forming a flexible hinge near the middle of the molecule. These domains are separated by coiled-coil structures.</text>
</comment>
<dbReference type="InterPro" id="IPR027417">
    <property type="entry name" value="P-loop_NTPase"/>
</dbReference>
<dbReference type="CDD" id="cd03278">
    <property type="entry name" value="ABC_SMC_barmotin"/>
    <property type="match status" value="2"/>
</dbReference>
<keyword evidence="9" id="KW-1185">Reference proteome</keyword>
<dbReference type="RefSeq" id="WP_233925035.1">
    <property type="nucleotide sequence ID" value="NZ_JAJVKT010000003.1"/>
</dbReference>
<dbReference type="InterPro" id="IPR024704">
    <property type="entry name" value="SMC"/>
</dbReference>
<evidence type="ECO:0000256" key="5">
    <source>
        <dbReference type="ARBA" id="ARBA00023125"/>
    </source>
</evidence>
<protein>
    <recommendedName>
        <fullName evidence="6">Chromosome partition protein Smc</fullName>
    </recommendedName>
</protein>
<dbReference type="Pfam" id="PF02463">
    <property type="entry name" value="SMC_N"/>
    <property type="match status" value="1"/>
</dbReference>
<feature type="domain" description="SMC hinge" evidence="7">
    <location>
        <begin position="520"/>
        <end position="623"/>
    </location>
</feature>
<evidence type="ECO:0000256" key="4">
    <source>
        <dbReference type="ARBA" id="ARBA00023054"/>
    </source>
</evidence>
<dbReference type="GO" id="GO:0007062">
    <property type="term" value="P:sister chromatid cohesion"/>
    <property type="evidence" value="ECO:0007669"/>
    <property type="project" value="InterPro"/>
</dbReference>
<dbReference type="SUPFAM" id="SSF75553">
    <property type="entry name" value="Smc hinge domain"/>
    <property type="match status" value="1"/>
</dbReference>
<dbReference type="GO" id="GO:0005694">
    <property type="term" value="C:chromosome"/>
    <property type="evidence" value="ECO:0007669"/>
    <property type="project" value="InterPro"/>
</dbReference>
<comment type="similarity">
    <text evidence="6">Belongs to the SMC family.</text>
</comment>
<name>A0A9Q3ZGT3_9GAMM</name>
<evidence type="ECO:0000256" key="6">
    <source>
        <dbReference type="HAMAP-Rule" id="MF_01894"/>
    </source>
</evidence>
<dbReference type="Proteomes" id="UP001107961">
    <property type="component" value="Unassembled WGS sequence"/>
</dbReference>
<dbReference type="SUPFAM" id="SSF52540">
    <property type="entry name" value="P-loop containing nucleoside triphosphate hydrolases"/>
    <property type="match status" value="1"/>
</dbReference>
<dbReference type="InterPro" id="IPR011890">
    <property type="entry name" value="SMC_prok"/>
</dbReference>
<feature type="coiled-coil region" evidence="6">
    <location>
        <begin position="657"/>
        <end position="909"/>
    </location>
</feature>
<dbReference type="AlphaFoldDB" id="A0A9Q3ZGT3"/>
<keyword evidence="4 6" id="KW-0175">Coiled coil</keyword>
<dbReference type="GO" id="GO:0005524">
    <property type="term" value="F:ATP binding"/>
    <property type="evidence" value="ECO:0007669"/>
    <property type="project" value="UniProtKB-UniRule"/>
</dbReference>
<dbReference type="PANTHER" id="PTHR43977">
    <property type="entry name" value="STRUCTURAL MAINTENANCE OF CHROMOSOMES PROTEIN 3"/>
    <property type="match status" value="1"/>
</dbReference>
<comment type="subcellular location">
    <subcellularLocation>
        <location evidence="6">Cytoplasm</location>
    </subcellularLocation>
</comment>
<evidence type="ECO:0000313" key="9">
    <source>
        <dbReference type="Proteomes" id="UP001107961"/>
    </source>
</evidence>
<gene>
    <name evidence="6 8" type="primary">smc</name>
    <name evidence="8" type="ORF">LZG35_03590</name>
</gene>
<reference evidence="8" key="1">
    <citation type="submission" date="2022-01" db="EMBL/GenBank/DDBJ databases">
        <authorList>
            <person name="Karlyshev A.V."/>
            <person name="Jaspars M."/>
        </authorList>
    </citation>
    <scope>NUCLEOTIDE SEQUENCE</scope>
    <source>
        <strain evidence="8">AGSA3-2</strain>
    </source>
</reference>
<dbReference type="HAMAP" id="MF_01894">
    <property type="entry name" value="Smc_prok"/>
    <property type="match status" value="1"/>
</dbReference>
<dbReference type="GO" id="GO:0016887">
    <property type="term" value="F:ATP hydrolysis activity"/>
    <property type="evidence" value="ECO:0007669"/>
    <property type="project" value="InterPro"/>
</dbReference>
<evidence type="ECO:0000256" key="3">
    <source>
        <dbReference type="ARBA" id="ARBA00022840"/>
    </source>
</evidence>
<feature type="binding site" evidence="6">
    <location>
        <begin position="32"/>
        <end position="39"/>
    </location>
    <ligand>
        <name>ATP</name>
        <dbReference type="ChEBI" id="CHEBI:30616"/>
    </ligand>
</feature>
<proteinExistence type="inferred from homology"/>
<feature type="coiled-coil region" evidence="6">
    <location>
        <begin position="300"/>
        <end position="327"/>
    </location>
</feature>
<dbReference type="SMART" id="SM00968">
    <property type="entry name" value="SMC_hinge"/>
    <property type="match status" value="1"/>
</dbReference>
<accession>A0A9Q3ZGT3</accession>
<dbReference type="InterPro" id="IPR003395">
    <property type="entry name" value="RecF/RecN/SMC_N"/>
</dbReference>
<dbReference type="EMBL" id="JAJVKT010000003">
    <property type="protein sequence ID" value="MCE7507707.1"/>
    <property type="molecule type" value="Genomic_DNA"/>
</dbReference>
<dbReference type="GO" id="GO:0006260">
    <property type="term" value="P:DNA replication"/>
    <property type="evidence" value="ECO:0007669"/>
    <property type="project" value="UniProtKB-UniRule"/>
</dbReference>
<dbReference type="Gene3D" id="1.10.287.1490">
    <property type="match status" value="1"/>
</dbReference>
<dbReference type="GO" id="GO:0005737">
    <property type="term" value="C:cytoplasm"/>
    <property type="evidence" value="ECO:0007669"/>
    <property type="project" value="UniProtKB-SubCell"/>
</dbReference>
<dbReference type="InterPro" id="IPR036277">
    <property type="entry name" value="SMC_hinge_sf"/>
</dbReference>
<organism evidence="8 9">
    <name type="scientific">Alloalcanivorax xenomutans</name>
    <dbReference type="NCBI Taxonomy" id="1094342"/>
    <lineage>
        <taxon>Bacteria</taxon>
        <taxon>Pseudomonadati</taxon>
        <taxon>Pseudomonadota</taxon>
        <taxon>Gammaproteobacteria</taxon>
        <taxon>Oceanospirillales</taxon>
        <taxon>Alcanivoracaceae</taxon>
        <taxon>Alloalcanivorax</taxon>
    </lineage>
</organism>
<evidence type="ECO:0000256" key="1">
    <source>
        <dbReference type="ARBA" id="ARBA00022490"/>
    </source>
</evidence>
<keyword evidence="2 6" id="KW-0547">Nucleotide-binding</keyword>
<feature type="coiled-coil region" evidence="6">
    <location>
        <begin position="979"/>
        <end position="1016"/>
    </location>
</feature>
<comment type="function">
    <text evidence="6">Required for chromosome condensation and partitioning.</text>
</comment>
<dbReference type="GO" id="GO:0007059">
    <property type="term" value="P:chromosome segregation"/>
    <property type="evidence" value="ECO:0007669"/>
    <property type="project" value="UniProtKB-UniRule"/>
</dbReference>
<dbReference type="GO" id="GO:0003677">
    <property type="term" value="F:DNA binding"/>
    <property type="evidence" value="ECO:0007669"/>
    <property type="project" value="UniProtKB-UniRule"/>
</dbReference>
<evidence type="ECO:0000313" key="8">
    <source>
        <dbReference type="EMBL" id="MCE7507707.1"/>
    </source>
</evidence>
<dbReference type="GO" id="GO:0030261">
    <property type="term" value="P:chromosome condensation"/>
    <property type="evidence" value="ECO:0007669"/>
    <property type="project" value="InterPro"/>
</dbReference>
<keyword evidence="5 6" id="KW-0238">DNA-binding</keyword>
<dbReference type="Gene3D" id="3.40.50.300">
    <property type="entry name" value="P-loop containing nucleotide triphosphate hydrolases"/>
    <property type="match status" value="2"/>
</dbReference>
<feature type="coiled-coil region" evidence="6">
    <location>
        <begin position="170"/>
        <end position="225"/>
    </location>
</feature>
<keyword evidence="1 6" id="KW-0963">Cytoplasm</keyword>
<sequence length="1171" mass="133451">MRLKSIKLAGFKSFVDPTTALFPDNLTAVVGPNGCGKSNIIDAVRWVMGESSAKHLRGESMADVIFNGSNSRKPVAQASIELVFDNAEGKVQGEYGKFSEISVRRLVTRDGQSNYFLNGAKCRRKDISDIFMGTGLGPRSYAIIEQGMISRLIEAKPEELRVYIEEAAGISKYKARRRETENRMRRTRENLERLTDIREELERQLERLSRQAAAAEKYKQYKEEERHKSAQLKALRWQGLDHQVKQLEHVIGELDVSMEAKVAEQRHVDAEIERLREGHNEAQEHFNQVQQHFYALGAEVARLEQSIQHQRERHQQLHEEFEQVRASWKEADEHQRLDGEKLAMLEEQLAELEPRLEESGELQDSATETLTLAEEAMQEWQQEWETFNNRAGESRRQAEVEQSRIQHLEKSIERLRDRMGRLEKEQESLDSGPLATEMRELQEQVAELQMQREESEMSSERLQEEINQLRRQNGDRGRELDEARERLQTLRGRHTSLEALQKAAMGDDGAVSEWLTRHELDDHPRLADRINVAEGWEKAVEAVLGDALQAVAVEGLDQVGDWLADLTHGRVAMVQPGSDAAAAGGYTGKTGTPLRDKVSGNAPEGLLAGVYAVEDLPGALSLRGQLGPGESVVTRDGIWLGPDWLRVVREEDQEAGILERRRQLEALEEQIETLTTTVEDLKARLEENREQVAALEEEREETQRQGSRLSRELGEVNAQVSARQVRLEQITMRQERLGRELEETRGQLEQEQEQIKEARTVLAEALDAMEQDSGEREALLSRRDDYRLRLDEARQQARQHRDQAHQLAMEAQGARTQADALRQNLARLEGQVASLAERKALLESQLSEGGDDLGLELQQQLEEKLELRLEAEQKLADARRKLEEVEHQMRDLEGRRGQFERQAQEVRDAISQKRMLWQELSTRRQTVAEQLGEQHFDLETVLANLPEDANEQAWNQDLEQIAQRIARLGQINLAAIDEYQQQSERKQYLDQQNEDLEDALRTLDNAIRKIDRETRTRFKEYFDRINKGLQALFPKVFGGGHAYLELTGEDLLDTGVAIMARPPGKRNSTIHLLSGGEKALTALSLVFSIFELNPAPFCLLDEVDAPLDDANVGRFCNLVQEMSSRVQFIYITHNKIAMEMAHALMGVTMHEPGASRLVSVDVEEAAEMAAM</sequence>
<keyword evidence="3 6" id="KW-0067">ATP-binding</keyword>
<dbReference type="Pfam" id="PF06470">
    <property type="entry name" value="SMC_hinge"/>
    <property type="match status" value="1"/>
</dbReference>
<evidence type="ECO:0000259" key="7">
    <source>
        <dbReference type="SMART" id="SM00968"/>
    </source>
</evidence>
<evidence type="ECO:0000256" key="2">
    <source>
        <dbReference type="ARBA" id="ARBA00022741"/>
    </source>
</evidence>
<comment type="caution">
    <text evidence="8">The sequence shown here is derived from an EMBL/GenBank/DDBJ whole genome shotgun (WGS) entry which is preliminary data.</text>
</comment>
<feature type="coiled-coil region" evidence="6">
    <location>
        <begin position="363"/>
        <end position="500"/>
    </location>
</feature>